<dbReference type="SUPFAM" id="SSF48452">
    <property type="entry name" value="TPR-like"/>
    <property type="match status" value="1"/>
</dbReference>
<dbReference type="Gene3D" id="1.25.40.10">
    <property type="entry name" value="Tetratricopeptide repeat domain"/>
    <property type="match status" value="2"/>
</dbReference>
<feature type="transmembrane region" description="Helical" evidence="3">
    <location>
        <begin position="21"/>
        <end position="38"/>
    </location>
</feature>
<dbReference type="PANTHER" id="PTHR35038:SF8">
    <property type="entry name" value="C-TYPE POLYHEME CYTOCHROME OMCC"/>
    <property type="match status" value="1"/>
</dbReference>
<keyword evidence="6" id="KW-1185">Reference proteome</keyword>
<dbReference type="InterPro" id="IPR023155">
    <property type="entry name" value="Cyt_c-552/4"/>
</dbReference>
<dbReference type="Pfam" id="PF13435">
    <property type="entry name" value="Cytochrome_C554"/>
    <property type="match status" value="1"/>
</dbReference>
<keyword evidence="3" id="KW-0812">Transmembrane</keyword>
<sequence>MDSNKTQSARHLAPEPPLWRLLLPLVLVLSAVAVWWFATADAEFELSAPALMAEQKNALPARVETAGSRHYAGRQNCIACHAEQSAEFVGSHHDQAMQEANADTVLGDFNNASFSYGGITSIFFQRDGQFLVNTLGPDGRQQVYVAEYTFGVYPLQQYLLAMPGGRYQAFSVAWDARPAGEGGQRWFQLNPDVNGDDPINALHWSGRQFNWNLMCAECHSTNLERNFNAATNRYDTRWAEIDVSCEACHGPASDHLKWAAAPDANPDMAATLGLAVRFDEREGVTWQHNDNGTPGRSKPRDSEREIQACAACHSRRAQLFDDPQDAGLLVENYLLATLDQGLYHPDGQIQDEVFVHGSFLQSKMYQAGVTCSDCHNPHSLELKVPGDGVCVQCHHADQYQTPKHHFHSSVQGSACVDCHMPTTTYMEVDPRRDHSLRIPRPDLSVSLGVPNACNQCHSDETPEWAAEHVEQWYGHVPQGAQQYAHTLAAGRAGSVGARQDLLKLLADEDQPAIARATAASLLQAWPGPEVAQSLFVALRAKDPVIRLGALEAIGSYPPVTRWQLASPLLDAPERVVRLQAAAQLLDIPPEQMQADDIEKLRQAQQQYLQAQQANADDPSAQLNIGLYYQARNQLALAEDAYARALELDPYFIGAYINLADLYRASMRDPMAETLLNKGLEALPEAAPLHFSLGLLKVRSKDMADALIELRRAVVFDPQNAHYRYVLAVALDSADQRDAALVLIAEGLDLTPANQTLLTLQQQLQNKDATQ</sequence>
<protein>
    <submittedName>
        <fullName evidence="5">Cytochrome c554 and c-prime</fullName>
    </submittedName>
</protein>
<keyword evidence="2" id="KW-0802">TPR repeat</keyword>
<dbReference type="InterPro" id="IPR019734">
    <property type="entry name" value="TPR_rpt"/>
</dbReference>
<dbReference type="RefSeq" id="WP_088274217.1">
    <property type="nucleotide sequence ID" value="NZ_FNVE01000002.1"/>
</dbReference>
<evidence type="ECO:0000259" key="4">
    <source>
        <dbReference type="Pfam" id="PF13435"/>
    </source>
</evidence>
<dbReference type="SMART" id="SM00028">
    <property type="entry name" value="TPR"/>
    <property type="match status" value="4"/>
</dbReference>
<comment type="caution">
    <text evidence="5">The sequence shown here is derived from an EMBL/GenBank/DDBJ whole genome shotgun (WGS) entry which is preliminary data.</text>
</comment>
<evidence type="ECO:0000313" key="5">
    <source>
        <dbReference type="EMBL" id="SEF92638.1"/>
    </source>
</evidence>
<dbReference type="EMBL" id="FNVE01000002">
    <property type="protein sequence ID" value="SEF92638.1"/>
    <property type="molecule type" value="Genomic_DNA"/>
</dbReference>
<accession>A0AAQ1G5U0</accession>
<evidence type="ECO:0000256" key="3">
    <source>
        <dbReference type="SAM" id="Phobius"/>
    </source>
</evidence>
<organism evidence="5 6">
    <name type="scientific">Halopseudomonas aestusnigri</name>
    <dbReference type="NCBI Taxonomy" id="857252"/>
    <lineage>
        <taxon>Bacteria</taxon>
        <taxon>Pseudomonadati</taxon>
        <taxon>Pseudomonadota</taxon>
        <taxon>Gammaproteobacteria</taxon>
        <taxon>Pseudomonadales</taxon>
        <taxon>Pseudomonadaceae</taxon>
        <taxon>Halopseudomonas</taxon>
    </lineage>
</organism>
<evidence type="ECO:0000313" key="6">
    <source>
        <dbReference type="Proteomes" id="UP000243518"/>
    </source>
</evidence>
<dbReference type="Proteomes" id="UP000243518">
    <property type="component" value="Unassembled WGS sequence"/>
</dbReference>
<dbReference type="InterPro" id="IPR011989">
    <property type="entry name" value="ARM-like"/>
</dbReference>
<dbReference type="AlphaFoldDB" id="A0AAQ1G5U0"/>
<dbReference type="InterPro" id="IPR036280">
    <property type="entry name" value="Multihaem_cyt_sf"/>
</dbReference>
<dbReference type="PANTHER" id="PTHR35038">
    <property type="entry name" value="DISSIMILATORY SULFITE REDUCTASE SIRA"/>
    <property type="match status" value="1"/>
</dbReference>
<keyword evidence="3" id="KW-0472">Membrane</keyword>
<feature type="domain" description="Cytochrome c-552/4" evidence="4">
    <location>
        <begin position="210"/>
        <end position="250"/>
    </location>
</feature>
<dbReference type="SUPFAM" id="SSF48695">
    <property type="entry name" value="Multiheme cytochromes"/>
    <property type="match status" value="1"/>
</dbReference>
<evidence type="ECO:0000256" key="1">
    <source>
        <dbReference type="ARBA" id="ARBA00022729"/>
    </source>
</evidence>
<feature type="repeat" description="TPR" evidence="2">
    <location>
        <begin position="618"/>
        <end position="651"/>
    </location>
</feature>
<dbReference type="InterPro" id="IPR011990">
    <property type="entry name" value="TPR-like_helical_dom_sf"/>
</dbReference>
<keyword evidence="1" id="KW-0732">Signal</keyword>
<dbReference type="Gene3D" id="1.25.10.10">
    <property type="entry name" value="Leucine-rich Repeat Variant"/>
    <property type="match status" value="1"/>
</dbReference>
<proteinExistence type="predicted"/>
<name>A0AAQ1G5U0_9GAMM</name>
<dbReference type="Gene3D" id="1.10.1130.10">
    <property type="entry name" value="Flavocytochrome C3, Chain A"/>
    <property type="match status" value="2"/>
</dbReference>
<keyword evidence="3" id="KW-1133">Transmembrane helix</keyword>
<dbReference type="InterPro" id="IPR051829">
    <property type="entry name" value="Multiheme_Cytochr_ET"/>
</dbReference>
<evidence type="ECO:0000256" key="2">
    <source>
        <dbReference type="PROSITE-ProRule" id="PRU00339"/>
    </source>
</evidence>
<dbReference type="PROSITE" id="PS50005">
    <property type="entry name" value="TPR"/>
    <property type="match status" value="2"/>
</dbReference>
<gene>
    <name evidence="5" type="ORF">SAMN05216586_102317</name>
</gene>
<reference evidence="5 6" key="1">
    <citation type="submission" date="2016-10" db="EMBL/GenBank/DDBJ databases">
        <authorList>
            <person name="Varghese N."/>
            <person name="Submissions S."/>
        </authorList>
    </citation>
    <scope>NUCLEOTIDE SEQUENCE [LARGE SCALE GENOMIC DNA]</scope>
    <source>
        <strain evidence="5 6">CECT 8317</strain>
    </source>
</reference>
<feature type="repeat" description="TPR" evidence="2">
    <location>
        <begin position="686"/>
        <end position="719"/>
    </location>
</feature>